<protein>
    <submittedName>
        <fullName evidence="2">Predicted protein</fullName>
    </submittedName>
</protein>
<evidence type="ECO:0000313" key="2">
    <source>
        <dbReference type="EMBL" id="EFH53539.1"/>
    </source>
</evidence>
<evidence type="ECO:0000259" key="1">
    <source>
        <dbReference type="Pfam" id="PF22757"/>
    </source>
</evidence>
<dbReference type="Proteomes" id="UP000008694">
    <property type="component" value="Unassembled WGS sequence"/>
</dbReference>
<feature type="non-terminal residue" evidence="2">
    <location>
        <position position="1"/>
    </location>
</feature>
<sequence length="68" mass="7791">FFNAENKSFCGLDEITITAVWAKVADGAEKREVEEKWKKLNGKEFELCLQRSGLVNETAKMIFKAYES</sequence>
<dbReference type="AlphaFoldDB" id="D7LM99"/>
<keyword evidence="3" id="KW-1185">Reference proteome</keyword>
<accession>D7LM99</accession>
<feature type="domain" description="Glabrous enhancer-binding protein-like C-terminal" evidence="1">
    <location>
        <begin position="11"/>
        <end position="62"/>
    </location>
</feature>
<dbReference type="Pfam" id="PF22757">
    <property type="entry name" value="GeBP-like_C"/>
    <property type="match status" value="1"/>
</dbReference>
<gene>
    <name evidence="2" type="ORF">ARALYDRAFT_665027</name>
</gene>
<dbReference type="EMBL" id="GL348717">
    <property type="protein sequence ID" value="EFH53539.1"/>
    <property type="molecule type" value="Genomic_DNA"/>
</dbReference>
<dbReference type="HOGENOM" id="CLU_2801471_0_0_1"/>
<dbReference type="STRING" id="81972.D7LM99"/>
<evidence type="ECO:0000313" key="3">
    <source>
        <dbReference type="Proteomes" id="UP000008694"/>
    </source>
</evidence>
<name>D7LM99_ARALL</name>
<dbReference type="InterPro" id="IPR053933">
    <property type="entry name" value="GeBP-like_C"/>
</dbReference>
<proteinExistence type="predicted"/>
<organism evidence="3">
    <name type="scientific">Arabidopsis lyrata subsp. lyrata</name>
    <name type="common">Lyre-leaved rock-cress</name>
    <dbReference type="NCBI Taxonomy" id="81972"/>
    <lineage>
        <taxon>Eukaryota</taxon>
        <taxon>Viridiplantae</taxon>
        <taxon>Streptophyta</taxon>
        <taxon>Embryophyta</taxon>
        <taxon>Tracheophyta</taxon>
        <taxon>Spermatophyta</taxon>
        <taxon>Magnoliopsida</taxon>
        <taxon>eudicotyledons</taxon>
        <taxon>Gunneridae</taxon>
        <taxon>Pentapetalae</taxon>
        <taxon>rosids</taxon>
        <taxon>malvids</taxon>
        <taxon>Brassicales</taxon>
        <taxon>Brassicaceae</taxon>
        <taxon>Camelineae</taxon>
        <taxon>Arabidopsis</taxon>
    </lineage>
</organism>
<dbReference type="Gramene" id="Al_scaffold_0005_1062">
    <property type="protein sequence ID" value="Al_scaffold_0005_1062"/>
    <property type="gene ID" value="Al_scaffold_0005_1062"/>
</dbReference>
<reference evidence="3" key="1">
    <citation type="journal article" date="2011" name="Nat. Genet.">
        <title>The Arabidopsis lyrata genome sequence and the basis of rapid genome size change.</title>
        <authorList>
            <person name="Hu T.T."/>
            <person name="Pattyn P."/>
            <person name="Bakker E.G."/>
            <person name="Cao J."/>
            <person name="Cheng J.-F."/>
            <person name="Clark R.M."/>
            <person name="Fahlgren N."/>
            <person name="Fawcett J.A."/>
            <person name="Grimwood J."/>
            <person name="Gundlach H."/>
            <person name="Haberer G."/>
            <person name="Hollister J.D."/>
            <person name="Ossowski S."/>
            <person name="Ottilar R.P."/>
            <person name="Salamov A.A."/>
            <person name="Schneeberger K."/>
            <person name="Spannagl M."/>
            <person name="Wang X."/>
            <person name="Yang L."/>
            <person name="Nasrallah M.E."/>
            <person name="Bergelson J."/>
            <person name="Carrington J.C."/>
            <person name="Gaut B.S."/>
            <person name="Schmutz J."/>
            <person name="Mayer K.F.X."/>
            <person name="Van de Peer Y."/>
            <person name="Grigoriev I.V."/>
            <person name="Nordborg M."/>
            <person name="Weigel D."/>
            <person name="Guo Y.-L."/>
        </authorList>
    </citation>
    <scope>NUCLEOTIDE SEQUENCE [LARGE SCALE GENOMIC DNA]</scope>
    <source>
        <strain evidence="3">cv. MN47</strain>
    </source>
</reference>